<dbReference type="Proteomes" id="UP000736335">
    <property type="component" value="Unassembled WGS sequence"/>
</dbReference>
<gene>
    <name evidence="3" type="ORF">BJ322DRAFT_1110919</name>
</gene>
<reference evidence="3" key="2">
    <citation type="submission" date="2020-11" db="EMBL/GenBank/DDBJ databases">
        <authorList>
            <consortium name="DOE Joint Genome Institute"/>
            <person name="Kuo A."/>
            <person name="Miyauchi S."/>
            <person name="Kiss E."/>
            <person name="Drula E."/>
            <person name="Kohler A."/>
            <person name="Sanchez-Garcia M."/>
            <person name="Andreopoulos B."/>
            <person name="Barry K.W."/>
            <person name="Bonito G."/>
            <person name="Buee M."/>
            <person name="Carver A."/>
            <person name="Chen C."/>
            <person name="Cichocki N."/>
            <person name="Clum A."/>
            <person name="Culley D."/>
            <person name="Crous P.W."/>
            <person name="Fauchery L."/>
            <person name="Girlanda M."/>
            <person name="Hayes R."/>
            <person name="Keri Z."/>
            <person name="Labutti K."/>
            <person name="Lipzen A."/>
            <person name="Lombard V."/>
            <person name="Magnuson J."/>
            <person name="Maillard F."/>
            <person name="Morin E."/>
            <person name="Murat C."/>
            <person name="Nolan M."/>
            <person name="Ohm R."/>
            <person name="Pangilinan J."/>
            <person name="Pereira M."/>
            <person name="Perotto S."/>
            <person name="Peter M."/>
            <person name="Riley R."/>
            <person name="Sitrit Y."/>
            <person name="Stielow B."/>
            <person name="Szollosi G."/>
            <person name="Zifcakova L."/>
            <person name="Stursova M."/>
            <person name="Spatafora J.W."/>
            <person name="Tedersoo L."/>
            <person name="Vaario L.-M."/>
            <person name="Yamada A."/>
            <person name="Yan M."/>
            <person name="Wang P."/>
            <person name="Xu J."/>
            <person name="Bruns T."/>
            <person name="Baldrian P."/>
            <person name="Vilgalys R."/>
            <person name="Henrissat B."/>
            <person name="Grigoriev I.V."/>
            <person name="Hibbett D."/>
            <person name="Nagy L.G."/>
            <person name="Martin F.M."/>
        </authorList>
    </citation>
    <scope>NUCLEOTIDE SEQUENCE</scope>
    <source>
        <strain evidence="3">UH-Tt-Lm1</strain>
    </source>
</reference>
<reference evidence="3" key="1">
    <citation type="journal article" date="2020" name="Nat. Commun.">
        <title>Large-scale genome sequencing of mycorrhizal fungi provides insights into the early evolution of symbiotic traits.</title>
        <authorList>
            <person name="Miyauchi S."/>
            <person name="Kiss E."/>
            <person name="Kuo A."/>
            <person name="Drula E."/>
            <person name="Kohler A."/>
            <person name="Sanchez-Garcia M."/>
            <person name="Morin E."/>
            <person name="Andreopoulos B."/>
            <person name="Barry K.W."/>
            <person name="Bonito G."/>
            <person name="Buee M."/>
            <person name="Carver A."/>
            <person name="Chen C."/>
            <person name="Cichocki N."/>
            <person name="Clum A."/>
            <person name="Culley D."/>
            <person name="Crous P.W."/>
            <person name="Fauchery L."/>
            <person name="Girlanda M."/>
            <person name="Hayes R.D."/>
            <person name="Keri Z."/>
            <person name="LaButti K."/>
            <person name="Lipzen A."/>
            <person name="Lombard V."/>
            <person name="Magnuson J."/>
            <person name="Maillard F."/>
            <person name="Murat C."/>
            <person name="Nolan M."/>
            <person name="Ohm R.A."/>
            <person name="Pangilinan J."/>
            <person name="Pereira M.F."/>
            <person name="Perotto S."/>
            <person name="Peter M."/>
            <person name="Pfister S."/>
            <person name="Riley R."/>
            <person name="Sitrit Y."/>
            <person name="Stielow J.B."/>
            <person name="Szollosi G."/>
            <person name="Zifcakova L."/>
            <person name="Stursova M."/>
            <person name="Spatafora J.W."/>
            <person name="Tedersoo L."/>
            <person name="Vaario L.M."/>
            <person name="Yamada A."/>
            <person name="Yan M."/>
            <person name="Wang P."/>
            <person name="Xu J."/>
            <person name="Bruns T."/>
            <person name="Baldrian P."/>
            <person name="Vilgalys R."/>
            <person name="Dunand C."/>
            <person name="Henrissat B."/>
            <person name="Grigoriev I.V."/>
            <person name="Hibbett D."/>
            <person name="Nagy L.G."/>
            <person name="Martin F.M."/>
        </authorList>
    </citation>
    <scope>NUCLEOTIDE SEQUENCE</scope>
    <source>
        <strain evidence="3">UH-Tt-Lm1</strain>
    </source>
</reference>
<feature type="transmembrane region" description="Helical" evidence="2">
    <location>
        <begin position="398"/>
        <end position="420"/>
    </location>
</feature>
<organism evidence="3 4">
    <name type="scientific">Thelephora terrestris</name>
    <dbReference type="NCBI Taxonomy" id="56493"/>
    <lineage>
        <taxon>Eukaryota</taxon>
        <taxon>Fungi</taxon>
        <taxon>Dikarya</taxon>
        <taxon>Basidiomycota</taxon>
        <taxon>Agaricomycotina</taxon>
        <taxon>Agaricomycetes</taxon>
        <taxon>Thelephorales</taxon>
        <taxon>Thelephoraceae</taxon>
        <taxon>Thelephora</taxon>
    </lineage>
</organism>
<name>A0A9P6HBR4_9AGAM</name>
<keyword evidence="4" id="KW-1185">Reference proteome</keyword>
<feature type="transmembrane region" description="Helical" evidence="2">
    <location>
        <begin position="516"/>
        <end position="538"/>
    </location>
</feature>
<dbReference type="AlphaFoldDB" id="A0A9P6HBR4"/>
<keyword evidence="2" id="KW-0472">Membrane</keyword>
<evidence type="ECO:0000313" key="3">
    <source>
        <dbReference type="EMBL" id="KAF9782035.1"/>
    </source>
</evidence>
<protein>
    <submittedName>
        <fullName evidence="3">Uncharacterized protein</fullName>
    </submittedName>
</protein>
<feature type="transmembrane region" description="Helical" evidence="2">
    <location>
        <begin position="228"/>
        <end position="251"/>
    </location>
</feature>
<proteinExistence type="predicted"/>
<accession>A0A9P6HBR4</accession>
<evidence type="ECO:0000256" key="1">
    <source>
        <dbReference type="SAM" id="MobiDB-lite"/>
    </source>
</evidence>
<feature type="transmembrane region" description="Helical" evidence="2">
    <location>
        <begin position="356"/>
        <end position="377"/>
    </location>
</feature>
<sequence length="588" mass="64996">MDRTHTSNEIIPFNNEWKSGGPHSDIPSESFREQLFENVMRDKCWFAWPCVAIDFSSASLTVTDFNPHPAGLLSDQFCRRWPLVSNRFLLSLLSVGFGLVKTFPPFLALRTLFGGYACEDLGDLDDPHLRASRASTTRPGPIVEDDDPYLRLDEEDPMSRNNAQSIPPIASGGDFGPEPSSKGLLAHHASPLRNYPSDSSSDRSSISSEDVIILFLTPKPSSRYKIDLSYTTFLHSVPLLCILITVGAPVSHLHTFLEQIFIKPVMIASSFFIPVALFTSAIWVFTGSFMWDADTKPTWGETAGLRLLAIIPLVLDLLTARRLVDLPREIHTASSLLTLATRLLQNNPFLLGPPPLVLLASLIVSIPFLTLTFRLLLIGYPILPGGNPSIWGRHVRGWAIGLLRWFLPSGYGVGLLIIAFRRFPAYLPLLARPFLQPPVFVSAMAVEYLENATSSLSTYALAYLGLTGDPFSRHKRKFKNDPPFTMLAYAPLTLTLQFALTAYLFVAHTLGTPQRALWAAILGGGVTALVGLFCVGLVDDTVDALYVCYCIDQQAGQKRRPEVFSAFEYETKKPQQQQTRPVPGSSGL</sequence>
<evidence type="ECO:0000313" key="4">
    <source>
        <dbReference type="Proteomes" id="UP000736335"/>
    </source>
</evidence>
<feature type="region of interest" description="Disordered" evidence="1">
    <location>
        <begin position="131"/>
        <end position="172"/>
    </location>
</feature>
<keyword evidence="2" id="KW-1133">Transmembrane helix</keyword>
<evidence type="ECO:0000256" key="2">
    <source>
        <dbReference type="SAM" id="Phobius"/>
    </source>
</evidence>
<keyword evidence="2" id="KW-0812">Transmembrane</keyword>
<feature type="region of interest" description="Disordered" evidence="1">
    <location>
        <begin position="569"/>
        <end position="588"/>
    </location>
</feature>
<dbReference type="OrthoDB" id="420519at2759"/>
<dbReference type="EMBL" id="WIUZ02000012">
    <property type="protein sequence ID" value="KAF9782035.1"/>
    <property type="molecule type" value="Genomic_DNA"/>
</dbReference>
<feature type="transmembrane region" description="Helical" evidence="2">
    <location>
        <begin position="487"/>
        <end position="510"/>
    </location>
</feature>
<feature type="transmembrane region" description="Helical" evidence="2">
    <location>
        <begin position="271"/>
        <end position="291"/>
    </location>
</feature>
<comment type="caution">
    <text evidence="3">The sequence shown here is derived from an EMBL/GenBank/DDBJ whole genome shotgun (WGS) entry which is preliminary data.</text>
</comment>